<evidence type="ECO:0000259" key="5">
    <source>
        <dbReference type="PROSITE" id="PS50127"/>
    </source>
</evidence>
<organism evidence="6 7">
    <name type="scientific">Trichostrongylus colubriformis</name>
    <name type="common">Black scour worm</name>
    <dbReference type="NCBI Taxonomy" id="6319"/>
    <lineage>
        <taxon>Eukaryota</taxon>
        <taxon>Metazoa</taxon>
        <taxon>Ecdysozoa</taxon>
        <taxon>Nematoda</taxon>
        <taxon>Chromadorea</taxon>
        <taxon>Rhabditida</taxon>
        <taxon>Rhabditina</taxon>
        <taxon>Rhabditomorpha</taxon>
        <taxon>Strongyloidea</taxon>
        <taxon>Trichostrongylidae</taxon>
        <taxon>Trichostrongylus</taxon>
    </lineage>
</organism>
<dbReference type="InterPro" id="IPR010920">
    <property type="entry name" value="LSM_dom_sf"/>
</dbReference>
<dbReference type="GO" id="GO:0016740">
    <property type="term" value="F:transferase activity"/>
    <property type="evidence" value="ECO:0007669"/>
    <property type="project" value="UniProtKB-KW"/>
</dbReference>
<gene>
    <name evidence="6" type="ORF">GCK32_004367</name>
</gene>
<evidence type="ECO:0000256" key="1">
    <source>
        <dbReference type="ARBA" id="ARBA00022679"/>
    </source>
</evidence>
<feature type="compositionally biased region" description="Polar residues" evidence="4">
    <location>
        <begin position="465"/>
        <end position="477"/>
    </location>
</feature>
<dbReference type="PROSITE" id="PS50127">
    <property type="entry name" value="UBC_2"/>
    <property type="match status" value="1"/>
</dbReference>
<comment type="caution">
    <text evidence="6">The sequence shown here is derived from an EMBL/GenBank/DDBJ whole genome shotgun (WGS) entry which is preliminary data.</text>
</comment>
<proteinExistence type="predicted"/>
<feature type="domain" description="UBC core" evidence="5">
    <location>
        <begin position="51"/>
        <end position="214"/>
    </location>
</feature>
<name>A0AAN8IME1_TRICO</name>
<evidence type="ECO:0000256" key="3">
    <source>
        <dbReference type="PROSITE-ProRule" id="PRU10133"/>
    </source>
</evidence>
<dbReference type="CDD" id="cd23803">
    <property type="entry name" value="UBCc_UBE2R"/>
    <property type="match status" value="1"/>
</dbReference>
<dbReference type="GO" id="GO:0032446">
    <property type="term" value="P:protein modification by small protein conjugation"/>
    <property type="evidence" value="ECO:0007669"/>
    <property type="project" value="UniProtKB-ARBA"/>
</dbReference>
<dbReference type="FunFam" id="3.10.110.10:FF:000051">
    <property type="entry name" value="ubiquitin-conjugating enzyme E2 R2-like"/>
    <property type="match status" value="1"/>
</dbReference>
<dbReference type="SUPFAM" id="SSF54495">
    <property type="entry name" value="UBC-like"/>
    <property type="match status" value="1"/>
</dbReference>
<feature type="region of interest" description="Disordered" evidence="4">
    <location>
        <begin position="447"/>
        <end position="478"/>
    </location>
</feature>
<evidence type="ECO:0000256" key="2">
    <source>
        <dbReference type="ARBA" id="ARBA00022786"/>
    </source>
</evidence>
<dbReference type="Gene3D" id="2.30.30.100">
    <property type="match status" value="1"/>
</dbReference>
<feature type="active site" description="Glycyl thioester intermediate" evidence="3">
    <location>
        <position position="135"/>
    </location>
</feature>
<dbReference type="SMART" id="SM00212">
    <property type="entry name" value="UBCc"/>
    <property type="match status" value="1"/>
</dbReference>
<feature type="compositionally biased region" description="Polar residues" evidence="4">
    <location>
        <begin position="447"/>
        <end position="456"/>
    </location>
</feature>
<sequence>MFPNVTSAVVWRCNRTKHKERRTFPWINIFERDRTTNSEELMTDMASTSAGALRALAMELKNIESQPLEGFTISASDDNLFVWTVGIYGPPNTLYQGGYFKAVIRFPPNYPYSPPSMKFLTKVWHPNVYENGDLCISILHPPVDDPHSGELPCERWNPTQSVRTILLSVISLLNEPNTSSPANVDASVMYRKWKEGTDMNYAEIIKKQVELSKEEARKDGVTVPETLEEYCIKFHPQSCEDQTMELLDLDDDMYDYGEDESDDDVTHFRRFSVVNMSRRQNPSEFLKQIIGKPVVVKLNSGVDYRGILACLDGDKIEWFTAICNALPGVVGTMMCSPMIWLYNRKRPYIEREMLSCCYCDSPLEAVMLETNAKTGEQRLLWACRNMRKQKCFFPIGLPSEIFFLKRSAVEKEEGVIPRPNIRLLPRKYWGLYPTVFADELRARSQASTRTGTSMSDHTTDHYSCPANSPTTSGSSVPSDHAAVDQLLKMGSGTSIWEDSPSRPKRARIASFSSGASSSERGGEFFAIVSGYSYKLVPEMRTKSCFIAGDSNMSVAADSSSTFSSTDASERSSGSALAELICDRLQYTGVDIGRLEDDELVSQMAGVVKKLHKEKPSRGKYPGNFTHVAYHASLEYLFNLDVTPIKRKLNVSSTD</sequence>
<dbReference type="AlphaFoldDB" id="A0AAN8IME1"/>
<dbReference type="EMBL" id="WIXE01007885">
    <property type="protein sequence ID" value="KAK5979889.1"/>
    <property type="molecule type" value="Genomic_DNA"/>
</dbReference>
<dbReference type="PROSITE" id="PS00183">
    <property type="entry name" value="UBC_1"/>
    <property type="match status" value="1"/>
</dbReference>
<dbReference type="Gene3D" id="3.10.110.10">
    <property type="entry name" value="Ubiquitin Conjugating Enzyme"/>
    <property type="match status" value="1"/>
</dbReference>
<dbReference type="PANTHER" id="PTHR24067">
    <property type="entry name" value="UBIQUITIN-CONJUGATING ENZYME E2"/>
    <property type="match status" value="1"/>
</dbReference>
<keyword evidence="1" id="KW-0808">Transferase</keyword>
<keyword evidence="2" id="KW-0833">Ubl conjugation pathway</keyword>
<dbReference type="Pfam" id="PF00179">
    <property type="entry name" value="UQ_con"/>
    <property type="match status" value="1"/>
</dbReference>
<feature type="non-terminal residue" evidence="6">
    <location>
        <position position="654"/>
    </location>
</feature>
<dbReference type="InterPro" id="IPR023313">
    <property type="entry name" value="UBQ-conjugating_AS"/>
</dbReference>
<protein>
    <recommendedName>
        <fullName evidence="5">UBC core domain-containing protein</fullName>
    </recommendedName>
</protein>
<keyword evidence="7" id="KW-1185">Reference proteome</keyword>
<dbReference type="SUPFAM" id="SSF50182">
    <property type="entry name" value="Sm-like ribonucleoproteins"/>
    <property type="match status" value="1"/>
</dbReference>
<dbReference type="InterPro" id="IPR000608">
    <property type="entry name" value="UBC"/>
</dbReference>
<evidence type="ECO:0000313" key="6">
    <source>
        <dbReference type="EMBL" id="KAK5979889.1"/>
    </source>
</evidence>
<dbReference type="Proteomes" id="UP001331761">
    <property type="component" value="Unassembled WGS sequence"/>
</dbReference>
<evidence type="ECO:0000313" key="7">
    <source>
        <dbReference type="Proteomes" id="UP001331761"/>
    </source>
</evidence>
<dbReference type="InterPro" id="IPR016135">
    <property type="entry name" value="UBQ-conjugating_enzyme/RWD"/>
</dbReference>
<reference evidence="6 7" key="1">
    <citation type="submission" date="2019-10" db="EMBL/GenBank/DDBJ databases">
        <title>Assembly and Annotation for the nematode Trichostrongylus colubriformis.</title>
        <authorList>
            <person name="Martin J."/>
        </authorList>
    </citation>
    <scope>NUCLEOTIDE SEQUENCE [LARGE SCALE GENOMIC DNA]</scope>
    <source>
        <strain evidence="6">G859</strain>
        <tissue evidence="6">Whole worm</tissue>
    </source>
</reference>
<dbReference type="InterPro" id="IPR050113">
    <property type="entry name" value="Ub_conjugating_enzyme"/>
</dbReference>
<evidence type="ECO:0000256" key="4">
    <source>
        <dbReference type="SAM" id="MobiDB-lite"/>
    </source>
</evidence>
<accession>A0AAN8IME1</accession>